<dbReference type="Proteomes" id="UP000487882">
    <property type="component" value="Unassembled WGS sequence"/>
</dbReference>
<keyword evidence="1" id="KW-0812">Transmembrane</keyword>
<dbReference type="AlphaFoldDB" id="A0A7K1J5C6"/>
<feature type="transmembrane region" description="Helical" evidence="1">
    <location>
        <begin position="58"/>
        <end position="80"/>
    </location>
</feature>
<keyword evidence="1" id="KW-0472">Membrane</keyword>
<accession>A0A7K1J5C6</accession>
<name>A0A7K1J5C6_9BIFI</name>
<keyword evidence="1" id="KW-1133">Transmembrane helix</keyword>
<gene>
    <name evidence="2" type="ORF">GSD1FS_1000</name>
</gene>
<sequence>MGIGIAAFISMFFSAIAGLAMGGDTGRMLARQFIVMLAVGVGYGAPAIVWLNERMATWAKLVIALVPGTVIYTFAAWWMGWIPRQYGIWAVLSFIAIMLVLTLIISIICGYVFRGMCAR</sequence>
<protein>
    <submittedName>
        <fullName evidence="2">Uncharacterized protein</fullName>
    </submittedName>
</protein>
<evidence type="ECO:0000256" key="1">
    <source>
        <dbReference type="SAM" id="Phobius"/>
    </source>
</evidence>
<dbReference type="EMBL" id="WNLP01000004">
    <property type="protein sequence ID" value="MUH59665.1"/>
    <property type="molecule type" value="Genomic_DNA"/>
</dbReference>
<feature type="transmembrane region" description="Helical" evidence="1">
    <location>
        <begin position="32"/>
        <end position="51"/>
    </location>
</feature>
<reference evidence="2 3" key="1">
    <citation type="submission" date="2019-09" db="EMBL/GenBank/DDBJ databases">
        <title>Bifidobacterium canis sp. nov., isolated from the digestive tract of German Shepherd dog puppy.</title>
        <authorList>
            <person name="Bunesova V."/>
        </authorList>
    </citation>
    <scope>NUCLEOTIDE SEQUENCE [LARGE SCALE GENOMIC DNA]</scope>
    <source>
        <strain evidence="2 3">GSD1FS</strain>
    </source>
</reference>
<keyword evidence="3" id="KW-1185">Reference proteome</keyword>
<feature type="transmembrane region" description="Helical" evidence="1">
    <location>
        <begin position="86"/>
        <end position="113"/>
    </location>
</feature>
<organism evidence="2 3">
    <name type="scientific">Bifidobacterium canis</name>
    <dbReference type="NCBI Taxonomy" id="2610880"/>
    <lineage>
        <taxon>Bacteria</taxon>
        <taxon>Bacillati</taxon>
        <taxon>Actinomycetota</taxon>
        <taxon>Actinomycetes</taxon>
        <taxon>Bifidobacteriales</taxon>
        <taxon>Bifidobacteriaceae</taxon>
        <taxon>Bifidobacterium</taxon>
    </lineage>
</organism>
<comment type="caution">
    <text evidence="2">The sequence shown here is derived from an EMBL/GenBank/DDBJ whole genome shotgun (WGS) entry which is preliminary data.</text>
</comment>
<evidence type="ECO:0000313" key="3">
    <source>
        <dbReference type="Proteomes" id="UP000487882"/>
    </source>
</evidence>
<evidence type="ECO:0000313" key="2">
    <source>
        <dbReference type="EMBL" id="MUH59665.1"/>
    </source>
</evidence>
<proteinExistence type="predicted"/>